<evidence type="ECO:0000256" key="1">
    <source>
        <dbReference type="ARBA" id="ARBA00005721"/>
    </source>
</evidence>
<protein>
    <recommendedName>
        <fullName evidence="4">Asp23/Gls24 family envelope stress response protein</fullName>
    </recommendedName>
</protein>
<accession>A0A9E2F1B1</accession>
<evidence type="ECO:0000313" key="3">
    <source>
        <dbReference type="Proteomes" id="UP000811545"/>
    </source>
</evidence>
<proteinExistence type="inferred from homology"/>
<evidence type="ECO:0008006" key="4">
    <source>
        <dbReference type="Google" id="ProtNLM"/>
    </source>
</evidence>
<comment type="caution">
    <text evidence="2">The sequence shown here is derived from an EMBL/GenBank/DDBJ whole genome shotgun (WGS) entry which is preliminary data.</text>
</comment>
<dbReference type="AlphaFoldDB" id="A0A9E2F1B1"/>
<dbReference type="Pfam" id="PF03780">
    <property type="entry name" value="Asp23"/>
    <property type="match status" value="1"/>
</dbReference>
<sequence>MKMIIGRTIISEKAIEQIVLETIYDCYGVAGVHKSTMLDKVRGKPPDIKIKTRRNILTLQLSLLVEPELPFQQVAKNTIHTLKFILSKMVGIEQDNIKIKLYLYKVKS</sequence>
<comment type="similarity">
    <text evidence="1">Belongs to the asp23 family.</text>
</comment>
<reference evidence="2 3" key="1">
    <citation type="journal article" date="2021" name="bioRxiv">
        <title>Unique metabolic strategies in Hadean analogues reveal hints for primordial physiology.</title>
        <authorList>
            <person name="Nobu M.K."/>
            <person name="Nakai R."/>
            <person name="Tamazawa S."/>
            <person name="Mori H."/>
            <person name="Toyoda A."/>
            <person name="Ijiri A."/>
            <person name="Suzuki S."/>
            <person name="Kurokawa K."/>
            <person name="Kamagata Y."/>
            <person name="Tamaki H."/>
        </authorList>
    </citation>
    <scope>NUCLEOTIDE SEQUENCE [LARGE SCALE GENOMIC DNA]</scope>
    <source>
        <strain evidence="2">BS525</strain>
    </source>
</reference>
<dbReference type="EMBL" id="QLTW01000011">
    <property type="protein sequence ID" value="MBT9144552.1"/>
    <property type="molecule type" value="Genomic_DNA"/>
</dbReference>
<organism evidence="2 3">
    <name type="scientific">Psychracetigena formicireducens</name>
    <dbReference type="NCBI Taxonomy" id="2986056"/>
    <lineage>
        <taxon>Bacteria</taxon>
        <taxon>Bacillati</taxon>
        <taxon>Candidatus Lithacetigenota</taxon>
        <taxon>Candidatus Psychracetigena</taxon>
    </lineage>
</organism>
<dbReference type="Proteomes" id="UP000811545">
    <property type="component" value="Unassembled WGS sequence"/>
</dbReference>
<name>A0A9E2F1B1_PSYF1</name>
<dbReference type="InterPro" id="IPR005531">
    <property type="entry name" value="Asp23"/>
</dbReference>
<gene>
    <name evidence="2" type="ORF">DDT42_00393</name>
</gene>
<evidence type="ECO:0000313" key="2">
    <source>
        <dbReference type="EMBL" id="MBT9144552.1"/>
    </source>
</evidence>